<feature type="compositionally biased region" description="Acidic residues" evidence="1">
    <location>
        <begin position="34"/>
        <end position="50"/>
    </location>
</feature>
<dbReference type="Gene3D" id="3.30.420.40">
    <property type="match status" value="1"/>
</dbReference>
<evidence type="ECO:0008006" key="4">
    <source>
        <dbReference type="Google" id="ProtNLM"/>
    </source>
</evidence>
<evidence type="ECO:0000256" key="1">
    <source>
        <dbReference type="SAM" id="MobiDB-lite"/>
    </source>
</evidence>
<evidence type="ECO:0000313" key="2">
    <source>
        <dbReference type="EMBL" id="QIN83036.1"/>
    </source>
</evidence>
<dbReference type="Pfam" id="PF11104">
    <property type="entry name" value="PilM_2"/>
    <property type="match status" value="1"/>
</dbReference>
<dbReference type="RefSeq" id="WP_323127041.1">
    <property type="nucleotide sequence ID" value="NZ_CP045119.1"/>
</dbReference>
<dbReference type="InterPro" id="IPR005883">
    <property type="entry name" value="PilM"/>
</dbReference>
<proteinExistence type="predicted"/>
<dbReference type="Proteomes" id="UP000501452">
    <property type="component" value="Chromosome"/>
</dbReference>
<accession>A0A6G8Q987</accession>
<dbReference type="SUPFAM" id="SSF53067">
    <property type="entry name" value="Actin-like ATPase domain"/>
    <property type="match status" value="1"/>
</dbReference>
<feature type="region of interest" description="Disordered" evidence="1">
    <location>
        <begin position="12"/>
        <end position="50"/>
    </location>
</feature>
<name>A0A6G8Q987_9ACTN</name>
<keyword evidence="3" id="KW-1185">Reference proteome</keyword>
<dbReference type="KEGG" id="rub:GBA63_10520"/>
<evidence type="ECO:0000313" key="3">
    <source>
        <dbReference type="Proteomes" id="UP000501452"/>
    </source>
</evidence>
<dbReference type="AlphaFoldDB" id="A0A6G8Q987"/>
<protein>
    <recommendedName>
        <fullName evidence="4">Pilus assembly protein PilM</fullName>
    </recommendedName>
</protein>
<dbReference type="InterPro" id="IPR043129">
    <property type="entry name" value="ATPase_NBD"/>
</dbReference>
<reference evidence="2 3" key="1">
    <citation type="submission" date="2019-10" db="EMBL/GenBank/DDBJ databases">
        <title>Rubrobacter sp nov SCSIO 52090 isolated from a deep-sea sediment in the South China Sea.</title>
        <authorList>
            <person name="Chen R.W."/>
        </authorList>
    </citation>
    <scope>NUCLEOTIDE SEQUENCE [LARGE SCALE GENOMIC DNA]</scope>
    <source>
        <strain evidence="2 3">SCSIO 52909</strain>
    </source>
</reference>
<organism evidence="2 3">
    <name type="scientific">Rubrobacter tropicus</name>
    <dbReference type="NCBI Taxonomy" id="2653851"/>
    <lineage>
        <taxon>Bacteria</taxon>
        <taxon>Bacillati</taxon>
        <taxon>Actinomycetota</taxon>
        <taxon>Rubrobacteria</taxon>
        <taxon>Rubrobacterales</taxon>
        <taxon>Rubrobacteraceae</taxon>
        <taxon>Rubrobacter</taxon>
    </lineage>
</organism>
<sequence length="156" mass="16531">MGLSDFVAAVAEAADLPDDEAERRALDPRTGLGDEPEYGEPETEVVGDEAWDPALAYDARRGLEAAAGELAEEVQRSVDHHHAQPGAREVSRVVISGEGALISGLDTFLGERLGLPAERARPAERLSANRSNVSDEQLSAMEPVLAVAMGLAMEEA</sequence>
<dbReference type="EMBL" id="CP045119">
    <property type="protein sequence ID" value="QIN83036.1"/>
    <property type="molecule type" value="Genomic_DNA"/>
</dbReference>
<gene>
    <name evidence="2" type="ORF">GBA63_10520</name>
</gene>